<sequence length="219" mass="24840">MLACDASFICQPLCRAGVHMSRNPRRSSRVTVVAMDRSVTSRQRRTMSGFDARVSLVLALATQAFSLSQRILVDLADETAKYVFPKRFESRNLEEALMTVPDLETVKFNVLKRTDEYEIREVEPYFVAETTMPGKTGFDFSGSSQSFNILAEYLFGKNTVSEKMEMTTPVFTQKTQSGGEKMEMTTPVITRQRIKESGRCHFSCLQSMVPTCHYQKIPL</sequence>
<keyword evidence="3" id="KW-1185">Reference proteome</keyword>
<organism evidence="2 3">
    <name type="scientific">Nelumbo nucifera</name>
    <name type="common">Sacred lotus</name>
    <dbReference type="NCBI Taxonomy" id="4432"/>
    <lineage>
        <taxon>Eukaryota</taxon>
        <taxon>Viridiplantae</taxon>
        <taxon>Streptophyta</taxon>
        <taxon>Embryophyta</taxon>
        <taxon>Tracheophyta</taxon>
        <taxon>Spermatophyta</taxon>
        <taxon>Magnoliopsida</taxon>
        <taxon>Proteales</taxon>
        <taxon>Nelumbonaceae</taxon>
        <taxon>Nelumbo</taxon>
    </lineage>
</organism>
<dbReference type="InterPro" id="IPR006917">
    <property type="entry name" value="SOUL_heme-bd"/>
</dbReference>
<accession>A0A822YCP7</accession>
<dbReference type="PANTHER" id="PTHR11220:SF54">
    <property type="entry name" value="OS02G0533200 PROTEIN"/>
    <property type="match status" value="1"/>
</dbReference>
<evidence type="ECO:0008006" key="4">
    <source>
        <dbReference type="Google" id="ProtNLM"/>
    </source>
</evidence>
<dbReference type="InterPro" id="IPR011256">
    <property type="entry name" value="Reg_factor_effector_dom_sf"/>
</dbReference>
<evidence type="ECO:0000313" key="2">
    <source>
        <dbReference type="EMBL" id="DAD28836.1"/>
    </source>
</evidence>
<dbReference type="AlphaFoldDB" id="A0A822YCP7"/>
<dbReference type="SUPFAM" id="SSF55136">
    <property type="entry name" value="Probable bacterial effector-binding domain"/>
    <property type="match status" value="1"/>
</dbReference>
<dbReference type="Proteomes" id="UP000607653">
    <property type="component" value="Unassembled WGS sequence"/>
</dbReference>
<evidence type="ECO:0000313" key="3">
    <source>
        <dbReference type="Proteomes" id="UP000607653"/>
    </source>
</evidence>
<dbReference type="Gene3D" id="3.20.80.10">
    <property type="entry name" value="Regulatory factor, effector binding domain"/>
    <property type="match status" value="1"/>
</dbReference>
<dbReference type="PANTHER" id="PTHR11220">
    <property type="entry name" value="HEME-BINDING PROTEIN-RELATED"/>
    <property type="match status" value="1"/>
</dbReference>
<dbReference type="Pfam" id="PF04832">
    <property type="entry name" value="SOUL"/>
    <property type="match status" value="1"/>
</dbReference>
<protein>
    <recommendedName>
        <fullName evidence="4">Heme-binding-like protein At3g10130, chloroplastic</fullName>
    </recommendedName>
</protein>
<evidence type="ECO:0000256" key="1">
    <source>
        <dbReference type="ARBA" id="ARBA00009817"/>
    </source>
</evidence>
<proteinExistence type="inferred from homology"/>
<reference evidence="2 3" key="1">
    <citation type="journal article" date="2020" name="Mol. Biol. Evol.">
        <title>Distinct Expression and Methylation Patterns for Genes with Different Fates following a Single Whole-Genome Duplication in Flowering Plants.</title>
        <authorList>
            <person name="Shi T."/>
            <person name="Rahmani R.S."/>
            <person name="Gugger P.F."/>
            <person name="Wang M."/>
            <person name="Li H."/>
            <person name="Zhang Y."/>
            <person name="Li Z."/>
            <person name="Wang Q."/>
            <person name="Van de Peer Y."/>
            <person name="Marchal K."/>
            <person name="Chen J."/>
        </authorList>
    </citation>
    <scope>NUCLEOTIDE SEQUENCE [LARGE SCALE GENOMIC DNA]</scope>
    <source>
        <tissue evidence="2">Leaf</tissue>
    </source>
</reference>
<comment type="similarity">
    <text evidence="1">Belongs to the HEBP family.</text>
</comment>
<comment type="caution">
    <text evidence="2">The sequence shown here is derived from an EMBL/GenBank/DDBJ whole genome shotgun (WGS) entry which is preliminary data.</text>
</comment>
<dbReference type="EMBL" id="DUZY01000002">
    <property type="protein sequence ID" value="DAD28836.1"/>
    <property type="molecule type" value="Genomic_DNA"/>
</dbReference>
<name>A0A822YCP7_NELNU</name>
<gene>
    <name evidence="2" type="ORF">HUJ06_030304</name>
</gene>